<reference evidence="2 3" key="1">
    <citation type="submission" date="2015-07" db="EMBL/GenBank/DDBJ databases">
        <authorList>
            <person name="Noorani M."/>
        </authorList>
    </citation>
    <scope>NUCLEOTIDE SEQUENCE [LARGE SCALE GENOMIC DNA]</scope>
    <source>
        <strain evidence="2">LMG728</strain>
    </source>
</reference>
<evidence type="ECO:0000256" key="1">
    <source>
        <dbReference type="SAM" id="MobiDB-lite"/>
    </source>
</evidence>
<feature type="region of interest" description="Disordered" evidence="1">
    <location>
        <begin position="195"/>
        <end position="234"/>
    </location>
</feature>
<feature type="region of interest" description="Disordered" evidence="1">
    <location>
        <begin position="1"/>
        <end position="49"/>
    </location>
</feature>
<evidence type="ECO:0000313" key="3">
    <source>
        <dbReference type="Proteomes" id="UP000041247"/>
    </source>
</evidence>
<organism evidence="2 3">
    <name type="scientific">Xanthomonas graminis pv. poae</name>
    <dbReference type="NCBI Taxonomy" id="227946"/>
    <lineage>
        <taxon>Bacteria</taxon>
        <taxon>Pseudomonadati</taxon>
        <taxon>Pseudomonadota</taxon>
        <taxon>Gammaproteobacteria</taxon>
        <taxon>Lysobacterales</taxon>
        <taxon>Lysobacteraceae</taxon>
        <taxon>Xanthomonas</taxon>
        <taxon>Xanthomonas translucens group</taxon>
        <taxon>Xanthomonas graminis</taxon>
    </lineage>
</organism>
<protein>
    <submittedName>
        <fullName evidence="2">Uncharacterized protein</fullName>
    </submittedName>
</protein>
<name>A0A0K2ZSC4_9XANT</name>
<dbReference type="AlphaFoldDB" id="A0A0K2ZSC4"/>
<sequence length="234" mass="26395">MAQQRAQGTARPRRKIRGGGRRHQARQIALGLRRQADPTGRGGRHRRWRGAAGPDCVLAQQLRAARQAIDHRRRRRPRIVRRGRRRRRGRTRWRRRCSGGLAAEQSRRMYKKFHLGPPMQCVPAIAAVAAIGMRQRRMSARGGAIGPRQASGVWTHMLLRCHFVSQEATWQAIRKPFVAGNKVCKTTLAPCRAARAQPKKQPRFRSSAYRTAGLRPGGTACMTGSEHGQQASRQ</sequence>
<evidence type="ECO:0000313" key="2">
    <source>
        <dbReference type="EMBL" id="CTP88691.1"/>
    </source>
</evidence>
<dbReference type="EMBL" id="CXOK01000054">
    <property type="protein sequence ID" value="CTP88691.1"/>
    <property type="molecule type" value="Genomic_DNA"/>
</dbReference>
<gene>
    <name evidence="2" type="ORF">XTPLMG728_1986</name>
</gene>
<proteinExistence type="predicted"/>
<accession>A0A0K2ZSC4</accession>
<dbReference type="Proteomes" id="UP000041247">
    <property type="component" value="Unassembled WGS sequence"/>
</dbReference>
<feature type="compositionally biased region" description="Basic residues" evidence="1">
    <location>
        <begin position="11"/>
        <end position="25"/>
    </location>
</feature>